<evidence type="ECO:0000313" key="2">
    <source>
        <dbReference type="Proteomes" id="UP000054845"/>
    </source>
</evidence>
<keyword evidence="2" id="KW-1185">Reference proteome</keyword>
<sequence length="81" mass="9248">MYYIGGVMYCGGELERQKEGKAVDEEEDLAAWVVMKNACAMYACDDSDLRLAWRIVPLRENERAKGWNAVVGKRWTPAHKP</sequence>
<name>A0A0P1BCX1_9BASI</name>
<reference evidence="1 2" key="1">
    <citation type="submission" date="2014-09" db="EMBL/GenBank/DDBJ databases">
        <authorList>
            <person name="Magalhaes I.L.F."/>
            <person name="Oliveira U."/>
            <person name="Santos F.R."/>
            <person name="Vidigal T.H.D.A."/>
            <person name="Brescovit A.D."/>
            <person name="Santos A.J."/>
        </authorList>
    </citation>
    <scope>NUCLEOTIDE SEQUENCE [LARGE SCALE GENOMIC DNA]</scope>
</reference>
<accession>A0A0P1BCX1</accession>
<protein>
    <submittedName>
        <fullName evidence="1">Uncharacterized protein</fullName>
    </submittedName>
</protein>
<proteinExistence type="predicted"/>
<dbReference type="EMBL" id="CCYA01000230">
    <property type="protein sequence ID" value="CEH13728.1"/>
    <property type="molecule type" value="Genomic_DNA"/>
</dbReference>
<dbReference type="Proteomes" id="UP000054845">
    <property type="component" value="Unassembled WGS sequence"/>
</dbReference>
<evidence type="ECO:0000313" key="1">
    <source>
        <dbReference type="EMBL" id="CEH13728.1"/>
    </source>
</evidence>
<dbReference type="AlphaFoldDB" id="A0A0P1BCX1"/>
<organism evidence="1 2">
    <name type="scientific">Ceraceosorus bombacis</name>
    <dbReference type="NCBI Taxonomy" id="401625"/>
    <lineage>
        <taxon>Eukaryota</taxon>
        <taxon>Fungi</taxon>
        <taxon>Dikarya</taxon>
        <taxon>Basidiomycota</taxon>
        <taxon>Ustilaginomycotina</taxon>
        <taxon>Exobasidiomycetes</taxon>
        <taxon>Ceraceosorales</taxon>
        <taxon>Ceraceosoraceae</taxon>
        <taxon>Ceraceosorus</taxon>
    </lineage>
</organism>